<name>A0ABV8UCY7_9PROT</name>
<feature type="domain" description="Thioesterase" evidence="3">
    <location>
        <begin position="73"/>
        <end position="144"/>
    </location>
</feature>
<dbReference type="InterPro" id="IPR003736">
    <property type="entry name" value="PAAI_dom"/>
</dbReference>
<evidence type="ECO:0000256" key="1">
    <source>
        <dbReference type="ARBA" id="ARBA00008324"/>
    </source>
</evidence>
<gene>
    <name evidence="4" type="ORF">ACFO5Q_14705</name>
</gene>
<dbReference type="Proteomes" id="UP001595776">
    <property type="component" value="Unassembled WGS sequence"/>
</dbReference>
<dbReference type="SUPFAM" id="SSF54637">
    <property type="entry name" value="Thioesterase/thiol ester dehydrase-isomerase"/>
    <property type="match status" value="1"/>
</dbReference>
<dbReference type="InterPro" id="IPR006683">
    <property type="entry name" value="Thioestr_dom"/>
</dbReference>
<dbReference type="PANTHER" id="PTHR21660">
    <property type="entry name" value="THIOESTERASE SUPERFAMILY MEMBER-RELATED"/>
    <property type="match status" value="1"/>
</dbReference>
<dbReference type="Pfam" id="PF03061">
    <property type="entry name" value="4HBT"/>
    <property type="match status" value="1"/>
</dbReference>
<reference evidence="5" key="1">
    <citation type="journal article" date="2019" name="Int. J. Syst. Evol. Microbiol.">
        <title>The Global Catalogue of Microorganisms (GCM) 10K type strain sequencing project: providing services to taxonomists for standard genome sequencing and annotation.</title>
        <authorList>
            <consortium name="The Broad Institute Genomics Platform"/>
            <consortium name="The Broad Institute Genome Sequencing Center for Infectious Disease"/>
            <person name="Wu L."/>
            <person name="Ma J."/>
        </authorList>
    </citation>
    <scope>NUCLEOTIDE SEQUENCE [LARGE SCALE GENOMIC DNA]</scope>
    <source>
        <strain evidence="5">CGMCC 1.15304</strain>
    </source>
</reference>
<dbReference type="InterPro" id="IPR029069">
    <property type="entry name" value="HotDog_dom_sf"/>
</dbReference>
<dbReference type="PANTHER" id="PTHR21660:SF1">
    <property type="entry name" value="ACYL-COENZYME A THIOESTERASE 13"/>
    <property type="match status" value="1"/>
</dbReference>
<dbReference type="EMBL" id="JBHSCR010000014">
    <property type="protein sequence ID" value="MFC4349102.1"/>
    <property type="molecule type" value="Genomic_DNA"/>
</dbReference>
<evidence type="ECO:0000259" key="3">
    <source>
        <dbReference type="Pfam" id="PF03061"/>
    </source>
</evidence>
<protein>
    <submittedName>
        <fullName evidence="4">PaaI family thioesterase</fullName>
        <ecNumber evidence="4">3.1.2.-</ecNumber>
    </submittedName>
</protein>
<dbReference type="RefSeq" id="WP_068143923.1">
    <property type="nucleotide sequence ID" value="NZ_JBHSCR010000014.1"/>
</dbReference>
<dbReference type="InterPro" id="IPR039298">
    <property type="entry name" value="ACOT13"/>
</dbReference>
<evidence type="ECO:0000313" key="5">
    <source>
        <dbReference type="Proteomes" id="UP001595776"/>
    </source>
</evidence>
<dbReference type="NCBIfam" id="TIGR00369">
    <property type="entry name" value="unchar_dom_1"/>
    <property type="match status" value="1"/>
</dbReference>
<comment type="similarity">
    <text evidence="1">Belongs to the thioesterase PaaI family.</text>
</comment>
<evidence type="ECO:0000256" key="2">
    <source>
        <dbReference type="ARBA" id="ARBA00022801"/>
    </source>
</evidence>
<evidence type="ECO:0000313" key="4">
    <source>
        <dbReference type="EMBL" id="MFC4349102.1"/>
    </source>
</evidence>
<organism evidence="4 5">
    <name type="scientific">Kordiimonas lipolytica</name>
    <dbReference type="NCBI Taxonomy" id="1662421"/>
    <lineage>
        <taxon>Bacteria</taxon>
        <taxon>Pseudomonadati</taxon>
        <taxon>Pseudomonadota</taxon>
        <taxon>Alphaproteobacteria</taxon>
        <taxon>Kordiimonadales</taxon>
        <taxon>Kordiimonadaceae</taxon>
        <taxon>Kordiimonas</taxon>
    </lineage>
</organism>
<keyword evidence="5" id="KW-1185">Reference proteome</keyword>
<dbReference type="EC" id="3.1.2.-" evidence="4"/>
<sequence length="159" mass="16877">MTQEAVGSEAGYQHGAREAVEMVAERTVATTETMRAIVQVSPFTRWTGCEVLTCEEGVCEVRMPFRKDLTQHHGFVHGGIIGFLSDNVSAAAAASVVGDVVTADYSVKLLAPGIGDEFMARGEVVKVNKRLVAVESRVFAVSDGKQKLIAVGAATILPV</sequence>
<dbReference type="GO" id="GO:0016787">
    <property type="term" value="F:hydrolase activity"/>
    <property type="evidence" value="ECO:0007669"/>
    <property type="project" value="UniProtKB-KW"/>
</dbReference>
<dbReference type="CDD" id="cd03443">
    <property type="entry name" value="PaaI_thioesterase"/>
    <property type="match status" value="1"/>
</dbReference>
<proteinExistence type="inferred from homology"/>
<comment type="caution">
    <text evidence="4">The sequence shown here is derived from an EMBL/GenBank/DDBJ whole genome shotgun (WGS) entry which is preliminary data.</text>
</comment>
<accession>A0ABV8UCY7</accession>
<keyword evidence="2 4" id="KW-0378">Hydrolase</keyword>
<dbReference type="Gene3D" id="3.10.129.10">
    <property type="entry name" value="Hotdog Thioesterase"/>
    <property type="match status" value="1"/>
</dbReference>